<proteinExistence type="predicted"/>
<dbReference type="CDD" id="cd02440">
    <property type="entry name" value="AdoMet_MTases"/>
    <property type="match status" value="1"/>
</dbReference>
<sequence length="249" mass="29223">MSIDTLNQLFYTKRDVILDYASQASLWPEETTIFEKFKSYIHDKSVLDLGCGGGRTTSALSSLTTQYIGLDYSMQMVEVCKSKYPHLMFLQGDASDMHFFEAEQFDFILFSFNGLDCMSHLKRVKTLSEVYRILKPKGVFAFSSHSRLYKGRVVFFDVTDFNPLHNIRNLLSYFKTRKYHDITNNYEILSDPLAGYGHLTYYIDKKDQVRQLEDRGFCNIDIINQKNQWIEKDLVDQESCWFHYICKKS</sequence>
<dbReference type="Gene3D" id="3.40.50.150">
    <property type="entry name" value="Vaccinia Virus protein VP39"/>
    <property type="match status" value="1"/>
</dbReference>
<dbReference type="InterPro" id="IPR029063">
    <property type="entry name" value="SAM-dependent_MTases_sf"/>
</dbReference>
<keyword evidence="3" id="KW-1185">Reference proteome</keyword>
<dbReference type="PANTHER" id="PTHR43591:SF110">
    <property type="entry name" value="RHODANESE DOMAIN-CONTAINING PROTEIN"/>
    <property type="match status" value="1"/>
</dbReference>
<dbReference type="Proteomes" id="UP000607397">
    <property type="component" value="Unassembled WGS sequence"/>
</dbReference>
<dbReference type="GO" id="GO:0008168">
    <property type="term" value="F:methyltransferase activity"/>
    <property type="evidence" value="ECO:0007669"/>
    <property type="project" value="UniProtKB-KW"/>
</dbReference>
<dbReference type="GO" id="GO:0032259">
    <property type="term" value="P:methylation"/>
    <property type="evidence" value="ECO:0007669"/>
    <property type="project" value="UniProtKB-KW"/>
</dbReference>
<keyword evidence="2" id="KW-0808">Transferase</keyword>
<keyword evidence="2" id="KW-0489">Methyltransferase</keyword>
<name>A0A8K2A0B0_9CYAN</name>
<reference evidence="2" key="1">
    <citation type="submission" date="2019-12" db="EMBL/GenBank/DDBJ databases">
        <title>High-Quality draft genome sequences of three cyanobacteria isolated from the limestone walls of the Old Cathedral of Coimbra.</title>
        <authorList>
            <person name="Tiago I."/>
            <person name="Soares F."/>
            <person name="Portugal A."/>
        </authorList>
    </citation>
    <scope>NUCLEOTIDE SEQUENCE [LARGE SCALE GENOMIC DNA]</scope>
    <source>
        <strain evidence="2">C</strain>
    </source>
</reference>
<dbReference type="SUPFAM" id="SSF53335">
    <property type="entry name" value="S-adenosyl-L-methionine-dependent methyltransferases"/>
    <property type="match status" value="1"/>
</dbReference>
<dbReference type="RefSeq" id="WP_161826929.1">
    <property type="nucleotide sequence ID" value="NZ_WVIC01000053.1"/>
</dbReference>
<dbReference type="InterPro" id="IPR041698">
    <property type="entry name" value="Methyltransf_25"/>
</dbReference>
<gene>
    <name evidence="2" type="ORF">GS597_18495</name>
</gene>
<evidence type="ECO:0000313" key="2">
    <source>
        <dbReference type="EMBL" id="NCJ08459.1"/>
    </source>
</evidence>
<organism evidence="2 3">
    <name type="scientific">Petrachloros mirabilis ULC683</name>
    <dbReference type="NCBI Taxonomy" id="2781853"/>
    <lineage>
        <taxon>Bacteria</taxon>
        <taxon>Bacillati</taxon>
        <taxon>Cyanobacteriota</taxon>
        <taxon>Cyanophyceae</taxon>
        <taxon>Synechococcales</taxon>
        <taxon>Petrachlorosaceae</taxon>
        <taxon>Petrachloros</taxon>
        <taxon>Petrachloros mirabilis</taxon>
    </lineage>
</organism>
<dbReference type="Pfam" id="PF13649">
    <property type="entry name" value="Methyltransf_25"/>
    <property type="match status" value="1"/>
</dbReference>
<comment type="caution">
    <text evidence="2">The sequence shown here is derived from an EMBL/GenBank/DDBJ whole genome shotgun (WGS) entry which is preliminary data.</text>
</comment>
<dbReference type="EMBL" id="WVIC01000053">
    <property type="protein sequence ID" value="NCJ08459.1"/>
    <property type="molecule type" value="Genomic_DNA"/>
</dbReference>
<accession>A0A8K2A0B0</accession>
<feature type="domain" description="Methyltransferase" evidence="1">
    <location>
        <begin position="46"/>
        <end position="138"/>
    </location>
</feature>
<protein>
    <submittedName>
        <fullName evidence="2">Methyltransferase domain-containing protein</fullName>
    </submittedName>
</protein>
<evidence type="ECO:0000313" key="3">
    <source>
        <dbReference type="Proteomes" id="UP000607397"/>
    </source>
</evidence>
<evidence type="ECO:0000259" key="1">
    <source>
        <dbReference type="Pfam" id="PF13649"/>
    </source>
</evidence>
<dbReference type="PANTHER" id="PTHR43591">
    <property type="entry name" value="METHYLTRANSFERASE"/>
    <property type="match status" value="1"/>
</dbReference>
<dbReference type="AlphaFoldDB" id="A0A8K2A0B0"/>